<gene>
    <name evidence="1" type="ORF">PXEA_LOCUS224</name>
</gene>
<dbReference type="AlphaFoldDB" id="A0A3S5CB30"/>
<comment type="caution">
    <text evidence="1">The sequence shown here is derived from an EMBL/GenBank/DDBJ whole genome shotgun (WGS) entry which is preliminary data.</text>
</comment>
<protein>
    <submittedName>
        <fullName evidence="1">Uncharacterized protein</fullName>
    </submittedName>
</protein>
<proteinExistence type="predicted"/>
<organism evidence="1 2">
    <name type="scientific">Protopolystoma xenopodis</name>
    <dbReference type="NCBI Taxonomy" id="117903"/>
    <lineage>
        <taxon>Eukaryota</taxon>
        <taxon>Metazoa</taxon>
        <taxon>Spiralia</taxon>
        <taxon>Lophotrochozoa</taxon>
        <taxon>Platyhelminthes</taxon>
        <taxon>Monogenea</taxon>
        <taxon>Polyopisthocotylea</taxon>
        <taxon>Polystomatidea</taxon>
        <taxon>Polystomatidae</taxon>
        <taxon>Protopolystoma</taxon>
    </lineage>
</organism>
<dbReference type="Proteomes" id="UP000784294">
    <property type="component" value="Unassembled WGS sequence"/>
</dbReference>
<sequence length="101" mass="11153">MLKLAAKTEKSSSIVGIANAATTLGSVQSEIGKVQTKLSKKQKRSIKQLVLKLLDSFQADAQARLQQQQKGESAQRPVRNLHPYIVEIVLIRLLTQTLRSS</sequence>
<accession>A0A3S5CB30</accession>
<reference evidence="1" key="1">
    <citation type="submission" date="2018-11" db="EMBL/GenBank/DDBJ databases">
        <authorList>
            <consortium name="Pathogen Informatics"/>
        </authorList>
    </citation>
    <scope>NUCLEOTIDE SEQUENCE</scope>
</reference>
<dbReference type="EMBL" id="CAAALY010000393">
    <property type="protein sequence ID" value="VEL06784.1"/>
    <property type="molecule type" value="Genomic_DNA"/>
</dbReference>
<evidence type="ECO:0000313" key="1">
    <source>
        <dbReference type="EMBL" id="VEL06784.1"/>
    </source>
</evidence>
<evidence type="ECO:0000313" key="2">
    <source>
        <dbReference type="Proteomes" id="UP000784294"/>
    </source>
</evidence>
<name>A0A3S5CB30_9PLAT</name>
<keyword evidence="2" id="KW-1185">Reference proteome</keyword>